<feature type="compositionally biased region" description="Basic and acidic residues" evidence="1">
    <location>
        <begin position="608"/>
        <end position="619"/>
    </location>
</feature>
<evidence type="ECO:0000313" key="3">
    <source>
        <dbReference type="Proteomes" id="UP000016932"/>
    </source>
</evidence>
<gene>
    <name evidence="2" type="ORF">MYCFIDRAFT_171536</name>
</gene>
<dbReference type="HOGENOM" id="CLU_329853_0_0_1"/>
<sequence length="870" mass="95018">MYESSIATSMIAALHILCPGPRYTHSLCPTIGIQQVREECLVPHKFNGEPIVQLRTSRLHCITRRDTRNLVYKHGLPLSSFITTRRDCYHSEHQHPRSRTTEHPIATASPRTDVQLATITMSSASEDFDAENIFRGNSALGAENPAFGDQRKAGKNAIAIADIEDALLLSSKYTNAELSRMTERSETQIDGMIKLSITKVAKFRGVDRAEVKGAFDDARLSNGVNLRRSREISVVGAVGDSKGRSLSPASQGGMTDRVQEDEDMGGMEDAVEEDPVQQEPEASIVTAEHTVTAVSQSEGEQAARTHRGGGRSLHYAEAGWRAQDGLTREVTQGIGLRTAAPWKRGQGRFELQNRRIKLLWVRCPTSPAMFMSWSVLLHSWSRSTRLQPSSRKVALLRKKGLAPNNSTRDTNFVLSARHAFAAFFPKVAHTALVLSTRHTTMSQTNARSLADRGATQGDTFASLINVTSSPAPVAPVAADGDTSNENASHAMDGSTALDSLFARNPTAPVSQMSLINTGGSIRRFSDEEHENWLLLAAENTFEELMLEGNLGASDDKSKRLKVRNLTERAIRHVAEKLGVNQHSVRNALNQAQIANEVPQRRHALSQQRKKETLKKKEEESSGNQAMASAQCLKPPMATNNATSNIPMLSLPALNSAASGSASPNLPYYGQGLGPLFSTPTPSLAGLIPSYQPDQMTTTQGAWRPVETTSAQTPASFSSSSSSMSADTELELFGEIVEEEEEEEEEEQREDVIGPGQEPLTAEEDCAMSMMKLAVRYMSRSPCSAWKSDAEIRTSALLLLPSVAPASKRVTLIIYMIELPAANQVRLLKIGRWGSFGFGPSSMNFGSRGLELGVRLLFCRFVGLLNDPSHR</sequence>
<proteinExistence type="predicted"/>
<dbReference type="KEGG" id="pfj:MYCFIDRAFT_171536"/>
<reference evidence="2 3" key="1">
    <citation type="journal article" date="2012" name="PLoS Pathog.">
        <title>Diverse lifestyles and strategies of plant pathogenesis encoded in the genomes of eighteen Dothideomycetes fungi.</title>
        <authorList>
            <person name="Ohm R.A."/>
            <person name="Feau N."/>
            <person name="Henrissat B."/>
            <person name="Schoch C.L."/>
            <person name="Horwitz B.A."/>
            <person name="Barry K.W."/>
            <person name="Condon B.J."/>
            <person name="Copeland A.C."/>
            <person name="Dhillon B."/>
            <person name="Glaser F."/>
            <person name="Hesse C.N."/>
            <person name="Kosti I."/>
            <person name="LaButti K."/>
            <person name="Lindquist E.A."/>
            <person name="Lucas S."/>
            <person name="Salamov A.A."/>
            <person name="Bradshaw R.E."/>
            <person name="Ciuffetti L."/>
            <person name="Hamelin R.C."/>
            <person name="Kema G.H.J."/>
            <person name="Lawrence C."/>
            <person name="Scott J.A."/>
            <person name="Spatafora J.W."/>
            <person name="Turgeon B.G."/>
            <person name="de Wit P.J.G.M."/>
            <person name="Zhong S."/>
            <person name="Goodwin S.B."/>
            <person name="Grigoriev I.V."/>
        </authorList>
    </citation>
    <scope>NUCLEOTIDE SEQUENCE [LARGE SCALE GENOMIC DNA]</scope>
    <source>
        <strain evidence="2 3">CIRAD86</strain>
    </source>
</reference>
<dbReference type="VEuPathDB" id="FungiDB:MYCFIDRAFT_171536"/>
<evidence type="ECO:0000256" key="1">
    <source>
        <dbReference type="SAM" id="MobiDB-lite"/>
    </source>
</evidence>
<accession>M2Z782</accession>
<feature type="region of interest" description="Disordered" evidence="1">
    <location>
        <begin position="240"/>
        <end position="266"/>
    </location>
</feature>
<dbReference type="OrthoDB" id="10644336at2759"/>
<dbReference type="GeneID" id="19332650"/>
<dbReference type="EMBL" id="KB446556">
    <property type="protein sequence ID" value="EME85645.1"/>
    <property type="molecule type" value="Genomic_DNA"/>
</dbReference>
<protein>
    <submittedName>
        <fullName evidence="2">Uncharacterized protein</fullName>
    </submittedName>
</protein>
<name>M2Z782_PSEFD</name>
<feature type="region of interest" description="Disordered" evidence="1">
    <location>
        <begin position="737"/>
        <end position="759"/>
    </location>
</feature>
<dbReference type="Proteomes" id="UP000016932">
    <property type="component" value="Unassembled WGS sequence"/>
</dbReference>
<keyword evidence="3" id="KW-1185">Reference proteome</keyword>
<feature type="compositionally biased region" description="Acidic residues" evidence="1">
    <location>
        <begin position="737"/>
        <end position="748"/>
    </location>
</feature>
<dbReference type="AlphaFoldDB" id="M2Z782"/>
<evidence type="ECO:0000313" key="2">
    <source>
        <dbReference type="EMBL" id="EME85645.1"/>
    </source>
</evidence>
<feature type="region of interest" description="Disordered" evidence="1">
    <location>
        <begin position="591"/>
        <end position="630"/>
    </location>
</feature>
<dbReference type="RefSeq" id="XP_007923188.1">
    <property type="nucleotide sequence ID" value="XM_007924997.1"/>
</dbReference>
<organism evidence="2 3">
    <name type="scientific">Pseudocercospora fijiensis (strain CIRAD86)</name>
    <name type="common">Black leaf streak disease fungus</name>
    <name type="synonym">Mycosphaerella fijiensis</name>
    <dbReference type="NCBI Taxonomy" id="383855"/>
    <lineage>
        <taxon>Eukaryota</taxon>
        <taxon>Fungi</taxon>
        <taxon>Dikarya</taxon>
        <taxon>Ascomycota</taxon>
        <taxon>Pezizomycotina</taxon>
        <taxon>Dothideomycetes</taxon>
        <taxon>Dothideomycetidae</taxon>
        <taxon>Mycosphaerellales</taxon>
        <taxon>Mycosphaerellaceae</taxon>
        <taxon>Pseudocercospora</taxon>
    </lineage>
</organism>